<organism evidence="2 3">
    <name type="scientific">Paenimyroides ummariense</name>
    <dbReference type="NCBI Taxonomy" id="913024"/>
    <lineage>
        <taxon>Bacteria</taxon>
        <taxon>Pseudomonadati</taxon>
        <taxon>Bacteroidota</taxon>
        <taxon>Flavobacteriia</taxon>
        <taxon>Flavobacteriales</taxon>
        <taxon>Flavobacteriaceae</taxon>
        <taxon>Paenimyroides</taxon>
    </lineage>
</organism>
<dbReference type="Pfam" id="PF13521">
    <property type="entry name" value="AAA_28"/>
    <property type="match status" value="1"/>
</dbReference>
<evidence type="ECO:0000259" key="1">
    <source>
        <dbReference type="Pfam" id="PF13521"/>
    </source>
</evidence>
<dbReference type="EMBL" id="FOVI01000013">
    <property type="protein sequence ID" value="SFN89011.1"/>
    <property type="molecule type" value="Genomic_DNA"/>
</dbReference>
<dbReference type="InterPro" id="IPR027417">
    <property type="entry name" value="P-loop_NTPase"/>
</dbReference>
<dbReference type="AlphaFoldDB" id="A0A1I5CQU1"/>
<protein>
    <submittedName>
        <fullName evidence="2">Predicted ATPase</fullName>
    </submittedName>
</protein>
<sequence>MNLFVITGGPGVGKTTLLNALENKGFITVPEDARQIIKEQMRVDGEGLPWKNKAYYSELMLRASLEIYQRVVSKASSEIVFFDRGILDTICYMEMENLPITEELNTLIKSCPYNRKVFILPPWKDIYATDNERKQSWEEAVYTFEKMKETYLKYGYEIIEVPKTTVAERCNFVMNY</sequence>
<evidence type="ECO:0000313" key="3">
    <source>
        <dbReference type="Proteomes" id="UP000199036"/>
    </source>
</evidence>
<dbReference type="SUPFAM" id="SSF52540">
    <property type="entry name" value="P-loop containing nucleoside triphosphate hydrolases"/>
    <property type="match status" value="1"/>
</dbReference>
<proteinExistence type="predicted"/>
<dbReference type="RefSeq" id="WP_177205762.1">
    <property type="nucleotide sequence ID" value="NZ_FOVI01000013.1"/>
</dbReference>
<dbReference type="InterPro" id="IPR038727">
    <property type="entry name" value="NadR/Ttd14_AAA_dom"/>
</dbReference>
<name>A0A1I5CQU1_9FLAO</name>
<reference evidence="3" key="1">
    <citation type="submission" date="2016-10" db="EMBL/GenBank/DDBJ databases">
        <authorList>
            <person name="Varghese N."/>
            <person name="Submissions S."/>
        </authorList>
    </citation>
    <scope>NUCLEOTIDE SEQUENCE [LARGE SCALE GENOMIC DNA]</scope>
    <source>
        <strain evidence="3">DS-12</strain>
    </source>
</reference>
<dbReference type="Proteomes" id="UP000199036">
    <property type="component" value="Unassembled WGS sequence"/>
</dbReference>
<accession>A0A1I5CQU1</accession>
<gene>
    <name evidence="2" type="ORF">SAMN05421741_11314</name>
</gene>
<keyword evidence="3" id="KW-1185">Reference proteome</keyword>
<feature type="domain" description="NadR/Ttd14 AAA" evidence="1">
    <location>
        <begin position="4"/>
        <end position="169"/>
    </location>
</feature>
<evidence type="ECO:0000313" key="2">
    <source>
        <dbReference type="EMBL" id="SFN89011.1"/>
    </source>
</evidence>
<dbReference type="Gene3D" id="3.40.50.300">
    <property type="entry name" value="P-loop containing nucleotide triphosphate hydrolases"/>
    <property type="match status" value="1"/>
</dbReference>